<proteinExistence type="inferred from homology"/>
<comment type="caution">
    <text evidence="5">The sequence shown here is derived from an EMBL/GenBank/DDBJ whole genome shotgun (WGS) entry which is preliminary data.</text>
</comment>
<feature type="domain" description="AMP-binding enzyme C-terminal" evidence="4">
    <location>
        <begin position="477"/>
        <end position="554"/>
    </location>
</feature>
<evidence type="ECO:0000313" key="5">
    <source>
        <dbReference type="EMBL" id="KEO96379.1"/>
    </source>
</evidence>
<evidence type="ECO:0000259" key="4">
    <source>
        <dbReference type="Pfam" id="PF13193"/>
    </source>
</evidence>
<dbReference type="InterPro" id="IPR020845">
    <property type="entry name" value="AMP-binding_CS"/>
</dbReference>
<keyword evidence="6" id="KW-1185">Reference proteome</keyword>
<accession>A0A074MS87</accession>
<dbReference type="Gene3D" id="3.40.50.12780">
    <property type="entry name" value="N-terminal domain of ligase-like"/>
    <property type="match status" value="1"/>
</dbReference>
<dbReference type="EMBL" id="JMIX01000005">
    <property type="protein sequence ID" value="KEO96379.1"/>
    <property type="molecule type" value="Genomic_DNA"/>
</dbReference>
<evidence type="ECO:0000313" key="6">
    <source>
        <dbReference type="Proteomes" id="UP000027866"/>
    </source>
</evidence>
<dbReference type="Pfam" id="PF13193">
    <property type="entry name" value="AMP-binding_C"/>
    <property type="match status" value="1"/>
</dbReference>
<dbReference type="KEGG" id="elq:Ga0102493_11725"/>
<dbReference type="PROSITE" id="PS00455">
    <property type="entry name" value="AMP_BINDING"/>
    <property type="match status" value="1"/>
</dbReference>
<dbReference type="GO" id="GO:0006631">
    <property type="term" value="P:fatty acid metabolic process"/>
    <property type="evidence" value="ECO:0007669"/>
    <property type="project" value="TreeGrafter"/>
</dbReference>
<organism evidence="5 6">
    <name type="scientific">Erythrobacter litoralis</name>
    <dbReference type="NCBI Taxonomy" id="39960"/>
    <lineage>
        <taxon>Bacteria</taxon>
        <taxon>Pseudomonadati</taxon>
        <taxon>Pseudomonadota</taxon>
        <taxon>Alphaproteobacteria</taxon>
        <taxon>Sphingomonadales</taxon>
        <taxon>Erythrobacteraceae</taxon>
        <taxon>Erythrobacter/Porphyrobacter group</taxon>
        <taxon>Erythrobacter</taxon>
    </lineage>
</organism>
<dbReference type="InterPro" id="IPR045851">
    <property type="entry name" value="AMP-bd_C_sf"/>
</dbReference>
<dbReference type="Pfam" id="PF00501">
    <property type="entry name" value="AMP-binding"/>
    <property type="match status" value="1"/>
</dbReference>
<dbReference type="AlphaFoldDB" id="A0A074MS87"/>
<dbReference type="OrthoDB" id="9803968at2"/>
<sequence length="573" mass="62027">MPTQLDNALEAIITELTKDGQPFATVPFERDGVTMPAFAGAPPSLAHYFAHFCNEHKDVPFLVDGDVRLTFGQSWAAATCVAESLVRDHGIAKGERVGIAARNSANWIIAYMGTIMAGGCATLLNGFWSGDELAYGIRLAECSLVLADEARAKRLEGTDHPAKIVLFDHGNAPSEGLANVWKAPAEGETPVAMAMLGQIGPDDLATILYTSGSTGQSKGAWSDHRGVVHGAMSYVSQSAMAKVLLESQGEQMTDHPCALVAVPLFHVTGEVPLFLQSYAIARKLVLMPKWDAGEALRLMAEEKVTYFVGVPLMSYEIANHPDREKFDLSACKSFAAGGAPRPVEHVTRIKEAFPGGFPLLGYGLTETNGVGCGNFNENYLAKPGSTGRASVPMVDLRILDEAGKELPQGEIGEICIRSVANFRGYWKNEEATKAAFTDNGFFRTGDLGYLDEDGYVFIVDRKKDIIIRGGENIACIEVEDAIYAHDAIAECSVFGIPDERFGEVPAAVFNVKEGRDPVSPAELREFLLTRIAPFKVPLEEHIWVAADSLPRLGTQKIDKRTVRTMFAAERVAA</sequence>
<evidence type="ECO:0000256" key="2">
    <source>
        <dbReference type="ARBA" id="ARBA00022598"/>
    </source>
</evidence>
<dbReference type="GO" id="GO:0031956">
    <property type="term" value="F:medium-chain fatty acid-CoA ligase activity"/>
    <property type="evidence" value="ECO:0007669"/>
    <property type="project" value="TreeGrafter"/>
</dbReference>
<dbReference type="RefSeq" id="WP_034902275.1">
    <property type="nucleotide sequence ID" value="NZ_CP017057.1"/>
</dbReference>
<dbReference type="InterPro" id="IPR025110">
    <property type="entry name" value="AMP-bd_C"/>
</dbReference>
<dbReference type="SUPFAM" id="SSF56801">
    <property type="entry name" value="Acetyl-CoA synthetase-like"/>
    <property type="match status" value="1"/>
</dbReference>
<evidence type="ECO:0000259" key="3">
    <source>
        <dbReference type="Pfam" id="PF00501"/>
    </source>
</evidence>
<gene>
    <name evidence="5" type="ORF">EH32_09115</name>
</gene>
<name>A0A074MS87_9SPHN</name>
<dbReference type="InterPro" id="IPR042099">
    <property type="entry name" value="ANL_N_sf"/>
</dbReference>
<evidence type="ECO:0000256" key="1">
    <source>
        <dbReference type="ARBA" id="ARBA00006432"/>
    </source>
</evidence>
<dbReference type="PANTHER" id="PTHR43201">
    <property type="entry name" value="ACYL-COA SYNTHETASE"/>
    <property type="match status" value="1"/>
</dbReference>
<dbReference type="InterPro" id="IPR000873">
    <property type="entry name" value="AMP-dep_synth/lig_dom"/>
</dbReference>
<dbReference type="PANTHER" id="PTHR43201:SF5">
    <property type="entry name" value="MEDIUM-CHAIN ACYL-COA LIGASE ACSF2, MITOCHONDRIAL"/>
    <property type="match status" value="1"/>
</dbReference>
<dbReference type="PATRIC" id="fig|39960.10.peg.2977"/>
<reference evidence="5 6" key="1">
    <citation type="submission" date="2014-04" db="EMBL/GenBank/DDBJ databases">
        <title>A comprehensive comparison of genomes of Erythrobacter spp. Strains.</title>
        <authorList>
            <person name="Zheng Q."/>
        </authorList>
    </citation>
    <scope>NUCLEOTIDE SEQUENCE [LARGE SCALE GENOMIC DNA]</scope>
    <source>
        <strain evidence="5 6">DSM 8509</strain>
    </source>
</reference>
<dbReference type="Gene3D" id="3.30.300.30">
    <property type="match status" value="1"/>
</dbReference>
<comment type="similarity">
    <text evidence="1">Belongs to the ATP-dependent AMP-binding enzyme family.</text>
</comment>
<protein>
    <submittedName>
        <fullName evidence="5">AMP-dependent synthetase</fullName>
    </submittedName>
</protein>
<dbReference type="Proteomes" id="UP000027866">
    <property type="component" value="Unassembled WGS sequence"/>
</dbReference>
<keyword evidence="2" id="KW-0436">Ligase</keyword>
<feature type="domain" description="AMP-dependent synthetase/ligase" evidence="3">
    <location>
        <begin position="49"/>
        <end position="426"/>
    </location>
</feature>